<comment type="caution">
    <text evidence="2">The sequence shown here is derived from an EMBL/GenBank/DDBJ whole genome shotgun (WGS) entry which is preliminary data.</text>
</comment>
<evidence type="ECO:0000313" key="3">
    <source>
        <dbReference type="Proteomes" id="UP000030816"/>
    </source>
</evidence>
<dbReference type="STRING" id="1081103.A0A0B2WPJ3"/>
<dbReference type="AlphaFoldDB" id="A0A0B2WPJ3"/>
<gene>
    <name evidence="2" type="ORF">MAM_07137</name>
</gene>
<organism evidence="2 3">
    <name type="scientific">Metarhizium album (strain ARSEF 1941)</name>
    <dbReference type="NCBI Taxonomy" id="1081103"/>
    <lineage>
        <taxon>Eukaryota</taxon>
        <taxon>Fungi</taxon>
        <taxon>Dikarya</taxon>
        <taxon>Ascomycota</taxon>
        <taxon>Pezizomycotina</taxon>
        <taxon>Sordariomycetes</taxon>
        <taxon>Hypocreomycetidae</taxon>
        <taxon>Hypocreales</taxon>
        <taxon>Clavicipitaceae</taxon>
        <taxon>Metarhizium</taxon>
    </lineage>
</organism>
<keyword evidence="3" id="KW-1185">Reference proteome</keyword>
<name>A0A0B2WPJ3_METAS</name>
<accession>A0A0B2WPJ3</accession>
<evidence type="ECO:0000313" key="2">
    <source>
        <dbReference type="EMBL" id="KHN94910.1"/>
    </source>
</evidence>
<feature type="region of interest" description="Disordered" evidence="1">
    <location>
        <begin position="315"/>
        <end position="381"/>
    </location>
</feature>
<sequence length="381" mass="41745">MSSYDSSLGRRKRGSQSPLKKSTLNTGTTKATSPYDANFQQHLINYNIYPPLYTYPDGSDMQQPANMDEIKQILRQRRPSLSPSQCSDGAFKSFLRADTHAAKEAQVMARVIPIIEGELVDHTCSSGHIPFNNLDQLTDGSLVAGNPDLYYGARPEQLQLEVRKQLSGKIEPSAQDHLPIVPNFFLHVKGPDGNLTVGSRQACYDGALGARGVHCLQSYGQAELQYDNNAYTLTCTYHGGTLKMYTTHPIPPSGPGNKTGFAMTQIKTWGMTGDADTFREGVAAYRNGRDWAKRQRDNAITQANERQAIMEASGSLVDNSSGPSFASGTSAAETVVTSRRTTKHPGSPGLLSYESETSADEMLLDMRPPVKRPKSHSPRKR</sequence>
<feature type="compositionally biased region" description="Basic residues" evidence="1">
    <location>
        <begin position="369"/>
        <end position="381"/>
    </location>
</feature>
<protein>
    <submittedName>
        <fullName evidence="2">Uncharacterized protein</fullName>
    </submittedName>
</protein>
<dbReference type="GeneID" id="63741592"/>
<feature type="region of interest" description="Disordered" evidence="1">
    <location>
        <begin position="1"/>
        <end position="33"/>
    </location>
</feature>
<dbReference type="OrthoDB" id="5336565at2759"/>
<dbReference type="Proteomes" id="UP000030816">
    <property type="component" value="Unassembled WGS sequence"/>
</dbReference>
<evidence type="ECO:0000256" key="1">
    <source>
        <dbReference type="SAM" id="MobiDB-lite"/>
    </source>
</evidence>
<feature type="compositionally biased region" description="Polar residues" evidence="1">
    <location>
        <begin position="316"/>
        <end position="339"/>
    </location>
</feature>
<dbReference type="HOGENOM" id="CLU_023878_0_0_1"/>
<dbReference type="RefSeq" id="XP_040675976.1">
    <property type="nucleotide sequence ID" value="XM_040825935.1"/>
</dbReference>
<dbReference type="EMBL" id="AZHE01000028">
    <property type="protein sequence ID" value="KHN94910.1"/>
    <property type="molecule type" value="Genomic_DNA"/>
</dbReference>
<feature type="compositionally biased region" description="Polar residues" evidence="1">
    <location>
        <begin position="15"/>
        <end position="32"/>
    </location>
</feature>
<reference evidence="2 3" key="1">
    <citation type="journal article" date="2014" name="Proc. Natl. Acad. Sci. U.S.A.">
        <title>Trajectory and genomic determinants of fungal-pathogen speciation and host adaptation.</title>
        <authorList>
            <person name="Hu X."/>
            <person name="Xiao G."/>
            <person name="Zheng P."/>
            <person name="Shang Y."/>
            <person name="Su Y."/>
            <person name="Zhang X."/>
            <person name="Liu X."/>
            <person name="Zhan S."/>
            <person name="St Leger R.J."/>
            <person name="Wang C."/>
        </authorList>
    </citation>
    <scope>NUCLEOTIDE SEQUENCE [LARGE SCALE GENOMIC DNA]</scope>
    <source>
        <strain evidence="2 3">ARSEF 1941</strain>
    </source>
</reference>
<proteinExistence type="predicted"/>